<dbReference type="SUPFAM" id="SSF46785">
    <property type="entry name" value="Winged helix' DNA-binding domain"/>
    <property type="match status" value="1"/>
</dbReference>
<dbReference type="InterPro" id="IPR036388">
    <property type="entry name" value="WH-like_DNA-bd_sf"/>
</dbReference>
<dbReference type="EMBL" id="CP041666">
    <property type="protein sequence ID" value="QDP41118.1"/>
    <property type="molecule type" value="Genomic_DNA"/>
</dbReference>
<proteinExistence type="predicted"/>
<name>A0A516KI86_9BACI</name>
<keyword evidence="3" id="KW-1185">Reference proteome</keyword>
<feature type="domain" description="Transcription regulator PadR N-terminal" evidence="1">
    <location>
        <begin position="48"/>
        <end position="115"/>
    </location>
</feature>
<organism evidence="2 3">
    <name type="scientific">Radiobacillus deserti</name>
    <dbReference type="NCBI Taxonomy" id="2594883"/>
    <lineage>
        <taxon>Bacteria</taxon>
        <taxon>Bacillati</taxon>
        <taxon>Bacillota</taxon>
        <taxon>Bacilli</taxon>
        <taxon>Bacillales</taxon>
        <taxon>Bacillaceae</taxon>
        <taxon>Radiobacillus</taxon>
    </lineage>
</organism>
<dbReference type="NCBIfam" id="NF006931">
    <property type="entry name" value="PRK09416.1"/>
    <property type="match status" value="1"/>
</dbReference>
<dbReference type="InterPro" id="IPR036390">
    <property type="entry name" value="WH_DNA-bd_sf"/>
</dbReference>
<evidence type="ECO:0000313" key="2">
    <source>
        <dbReference type="EMBL" id="QDP41118.1"/>
    </source>
</evidence>
<evidence type="ECO:0000259" key="1">
    <source>
        <dbReference type="Pfam" id="PF03551"/>
    </source>
</evidence>
<dbReference type="KEGG" id="aqt:FN924_13510"/>
<dbReference type="InterPro" id="IPR005149">
    <property type="entry name" value="Tscrpt_reg_PadR_N"/>
</dbReference>
<evidence type="ECO:0000313" key="3">
    <source>
        <dbReference type="Proteomes" id="UP000315215"/>
    </source>
</evidence>
<dbReference type="OrthoDB" id="2440228at2"/>
<dbReference type="RefSeq" id="WP_143895336.1">
    <property type="nucleotide sequence ID" value="NZ_CP041666.1"/>
</dbReference>
<reference evidence="2 3" key="1">
    <citation type="submission" date="2019-07" db="EMBL/GenBank/DDBJ databases">
        <authorList>
            <person name="Li J."/>
        </authorList>
    </citation>
    <scope>NUCLEOTIDE SEQUENCE [LARGE SCALE GENOMIC DNA]</scope>
    <source>
        <strain evidence="2 3">TKL69</strain>
    </source>
</reference>
<dbReference type="Gene3D" id="1.10.10.10">
    <property type="entry name" value="Winged helix-like DNA-binding domain superfamily/Winged helix DNA-binding domain"/>
    <property type="match status" value="1"/>
</dbReference>
<protein>
    <submittedName>
        <fullName evidence="2">PadR family transcriptional regulator</fullName>
    </submittedName>
</protein>
<accession>A0A516KI86</accession>
<sequence>MDQRLKGLKKAMKHTVFQDLEFTEQHKQNVHQRLQNHEEDEHVMLVAILQLLVAEKTGFELAKQLRSRGITTFEDQEGFLYTHLHQLEQKGYIGACWDEDIKRYKISQDGTRLLNKLTDKKQRLSLIKRLWVEVSSN</sequence>
<dbReference type="Proteomes" id="UP000315215">
    <property type="component" value="Chromosome"/>
</dbReference>
<dbReference type="AlphaFoldDB" id="A0A516KI86"/>
<dbReference type="Pfam" id="PF03551">
    <property type="entry name" value="PadR"/>
    <property type="match status" value="1"/>
</dbReference>
<gene>
    <name evidence="2" type="ORF">FN924_13510</name>
</gene>